<evidence type="ECO:0000313" key="14">
    <source>
        <dbReference type="Proteomes" id="UP000053797"/>
    </source>
</evidence>
<keyword evidence="8 10" id="KW-0694">RNA-binding</keyword>
<dbReference type="PANTHER" id="PTHR32120:SF10">
    <property type="entry name" value="SMALL RIBOSOMAL SUBUNIT BIOGENESIS GTPASE RSGA"/>
    <property type="match status" value="1"/>
</dbReference>
<sequence>MNEWGTPPVYETTGTERLGRIIAVYQTHYRVMTETGESLSVLSGKLRFQSGTKAELPAVGDWIIQTEREPGKGRIERVLPRSSQFSRKAAGTETEEQIICANVDVALLVMAFGHDFNVRRLERYLTVAWDAGVTPIIVLTKKSLMLSIETELQAVGAIAFGTPILAVDSLTGDGLEELREQLQIKQTIVLVGSSGVGKSTLVNALAGEQLMETGGVREDDERGRHTTTHRELKRLSNGLLLVDTPGMRELALWDGSDGLSSTFSDIEELAENCRFRDCEHDKEPGCAVRIALEDGTLTAERWNSFVKLKREIAYAERKQNVALQAAEKEKWKKIHKQAQAHTKVKYQKR</sequence>
<evidence type="ECO:0000256" key="4">
    <source>
        <dbReference type="ARBA" id="ARBA00022730"/>
    </source>
</evidence>
<keyword evidence="5 10" id="KW-0547">Nucleotide-binding</keyword>
<dbReference type="EMBL" id="LNQL01000005">
    <property type="protein sequence ID" value="KSU48178.1"/>
    <property type="molecule type" value="Genomic_DNA"/>
</dbReference>
<keyword evidence="3 10" id="KW-0479">Metal-binding</keyword>
<evidence type="ECO:0000256" key="8">
    <source>
        <dbReference type="ARBA" id="ARBA00022884"/>
    </source>
</evidence>
<comment type="function">
    <text evidence="10">One of several proteins that assist in the late maturation steps of the functional core of the 30S ribosomal subunit. Helps release RbfA from mature subunits. May play a role in the assembly of ribosomal proteins into the subunit. Circularly permuted GTPase that catalyzes slow GTP hydrolysis, GTPase activity is stimulated by the 30S ribosomal subunit.</text>
</comment>
<comment type="similarity">
    <text evidence="10">Belongs to the TRAFAC class YlqF/YawG GTPase family. RsgA subfamily.</text>
</comment>
<dbReference type="OrthoDB" id="9809485at2"/>
<dbReference type="Pfam" id="PF03193">
    <property type="entry name" value="RsgA_GTPase"/>
    <property type="match status" value="1"/>
</dbReference>
<feature type="binding site" evidence="10">
    <location>
        <position position="280"/>
    </location>
    <ligand>
        <name>Zn(2+)</name>
        <dbReference type="ChEBI" id="CHEBI:29105"/>
    </ligand>
</feature>
<protein>
    <recommendedName>
        <fullName evidence="10">Small ribosomal subunit biogenesis GTPase RsgA</fullName>
        <ecNumber evidence="10">3.6.1.-</ecNumber>
    </recommendedName>
</protein>
<keyword evidence="6 10" id="KW-0378">Hydrolase</keyword>
<feature type="domain" description="EngC GTPase" evidence="11">
    <location>
        <begin position="101"/>
        <end position="248"/>
    </location>
</feature>
<keyword evidence="1 10" id="KW-0963">Cytoplasm</keyword>
<evidence type="ECO:0000256" key="3">
    <source>
        <dbReference type="ARBA" id="ARBA00022723"/>
    </source>
</evidence>
<comment type="subcellular location">
    <subcellularLocation>
        <location evidence="10">Cytoplasm</location>
    </subcellularLocation>
</comment>
<dbReference type="GO" id="GO:0005525">
    <property type="term" value="F:GTP binding"/>
    <property type="evidence" value="ECO:0007669"/>
    <property type="project" value="UniProtKB-UniRule"/>
</dbReference>
<dbReference type="InterPro" id="IPR012340">
    <property type="entry name" value="NA-bd_OB-fold"/>
</dbReference>
<name>A0A0V8GDB9_9BACL</name>
<evidence type="ECO:0000256" key="1">
    <source>
        <dbReference type="ARBA" id="ARBA00022490"/>
    </source>
</evidence>
<dbReference type="GO" id="GO:0003924">
    <property type="term" value="F:GTPase activity"/>
    <property type="evidence" value="ECO:0007669"/>
    <property type="project" value="UniProtKB-UniRule"/>
</dbReference>
<dbReference type="AlphaFoldDB" id="A0A0V8GDB9"/>
<dbReference type="GO" id="GO:0046872">
    <property type="term" value="F:metal ion binding"/>
    <property type="evidence" value="ECO:0007669"/>
    <property type="project" value="UniProtKB-KW"/>
</dbReference>
<dbReference type="InterPro" id="IPR010914">
    <property type="entry name" value="RsgA_GTPase_dom"/>
</dbReference>
<dbReference type="SUPFAM" id="SSF50249">
    <property type="entry name" value="Nucleic acid-binding proteins"/>
    <property type="match status" value="1"/>
</dbReference>
<dbReference type="RefSeq" id="WP_058265766.1">
    <property type="nucleotide sequence ID" value="NZ_FMYN01000005.1"/>
</dbReference>
<keyword evidence="2 10" id="KW-0690">Ribosome biogenesis</keyword>
<dbReference type="GO" id="GO:0042274">
    <property type="term" value="P:ribosomal small subunit biogenesis"/>
    <property type="evidence" value="ECO:0007669"/>
    <property type="project" value="UniProtKB-UniRule"/>
</dbReference>
<dbReference type="SUPFAM" id="SSF52540">
    <property type="entry name" value="P-loop containing nucleoside triphosphate hydrolases"/>
    <property type="match status" value="1"/>
</dbReference>
<dbReference type="GO" id="GO:0005737">
    <property type="term" value="C:cytoplasm"/>
    <property type="evidence" value="ECO:0007669"/>
    <property type="project" value="UniProtKB-SubCell"/>
</dbReference>
<evidence type="ECO:0000256" key="2">
    <source>
        <dbReference type="ARBA" id="ARBA00022517"/>
    </source>
</evidence>
<evidence type="ECO:0000256" key="7">
    <source>
        <dbReference type="ARBA" id="ARBA00022833"/>
    </source>
</evidence>
<comment type="caution">
    <text evidence="13">The sequence shown here is derived from an EMBL/GenBank/DDBJ whole genome shotgun (WGS) entry which is preliminary data.</text>
</comment>
<evidence type="ECO:0000313" key="13">
    <source>
        <dbReference type="EMBL" id="KSU48178.1"/>
    </source>
</evidence>
<comment type="caution">
    <text evidence="10">Lacks conserved residue(s) required for the propagation of feature annotation.</text>
</comment>
<evidence type="ECO:0000256" key="6">
    <source>
        <dbReference type="ARBA" id="ARBA00022801"/>
    </source>
</evidence>
<dbReference type="PANTHER" id="PTHR32120">
    <property type="entry name" value="SMALL RIBOSOMAL SUBUNIT BIOGENESIS GTPASE RSGA"/>
    <property type="match status" value="1"/>
</dbReference>
<evidence type="ECO:0000259" key="11">
    <source>
        <dbReference type="PROSITE" id="PS50936"/>
    </source>
</evidence>
<dbReference type="PROSITE" id="PS51721">
    <property type="entry name" value="G_CP"/>
    <property type="match status" value="1"/>
</dbReference>
<proteinExistence type="inferred from homology"/>
<dbReference type="NCBIfam" id="TIGR00157">
    <property type="entry name" value="ribosome small subunit-dependent GTPase A"/>
    <property type="match status" value="1"/>
</dbReference>
<evidence type="ECO:0000256" key="5">
    <source>
        <dbReference type="ARBA" id="ARBA00022741"/>
    </source>
</evidence>
<feature type="binding site" evidence="10">
    <location>
        <begin position="192"/>
        <end position="200"/>
    </location>
    <ligand>
        <name>GTP</name>
        <dbReference type="ChEBI" id="CHEBI:37565"/>
    </ligand>
</feature>
<dbReference type="InterPro" id="IPR004881">
    <property type="entry name" value="Ribosome_biogen_GTPase_RsgA"/>
</dbReference>
<keyword evidence="4 10" id="KW-0699">rRNA-binding</keyword>
<reference evidence="13 14" key="1">
    <citation type="journal article" date="2015" name="Int. J. Syst. Evol. Microbiol.">
        <title>Exiguobacterium enclense sp. nov., isolated from sediment.</title>
        <authorList>
            <person name="Dastager S.G."/>
            <person name="Mawlankar R."/>
            <person name="Sonalkar V.V."/>
            <person name="Thorat M.N."/>
            <person name="Mual P."/>
            <person name="Verma A."/>
            <person name="Krishnamurthi S."/>
            <person name="Tang S.K."/>
            <person name="Li W.J."/>
        </authorList>
    </citation>
    <scope>NUCLEOTIDE SEQUENCE [LARGE SCALE GENOMIC DNA]</scope>
    <source>
        <strain evidence="13 14">NIO-1109</strain>
    </source>
</reference>
<dbReference type="Gene3D" id="1.10.40.50">
    <property type="entry name" value="Probable gtpase engc, domain 3"/>
    <property type="match status" value="1"/>
</dbReference>
<comment type="cofactor">
    <cofactor evidence="10">
        <name>Zn(2+)</name>
        <dbReference type="ChEBI" id="CHEBI:29105"/>
    </cofactor>
    <text evidence="10">Binds 1 zinc ion per subunit.</text>
</comment>
<dbReference type="Gene3D" id="3.40.50.300">
    <property type="entry name" value="P-loop containing nucleotide triphosphate hydrolases"/>
    <property type="match status" value="1"/>
</dbReference>
<dbReference type="Proteomes" id="UP000053797">
    <property type="component" value="Unassembled WGS sequence"/>
</dbReference>
<evidence type="ECO:0000259" key="12">
    <source>
        <dbReference type="PROSITE" id="PS51721"/>
    </source>
</evidence>
<dbReference type="EC" id="3.6.1.-" evidence="10"/>
<dbReference type="CDD" id="cd01854">
    <property type="entry name" value="YjeQ_EngC"/>
    <property type="match status" value="1"/>
</dbReference>
<dbReference type="Gene3D" id="2.40.50.140">
    <property type="entry name" value="Nucleic acid-binding proteins"/>
    <property type="match status" value="1"/>
</dbReference>
<comment type="subunit">
    <text evidence="10">Monomer. Associates with 30S ribosomal subunit, binds 16S rRNA.</text>
</comment>
<evidence type="ECO:0000256" key="9">
    <source>
        <dbReference type="ARBA" id="ARBA00023134"/>
    </source>
</evidence>
<keyword evidence="7 10" id="KW-0862">Zinc</keyword>
<keyword evidence="9 10" id="KW-0342">GTP-binding</keyword>
<dbReference type="GO" id="GO:0019843">
    <property type="term" value="F:rRNA binding"/>
    <property type="evidence" value="ECO:0007669"/>
    <property type="project" value="UniProtKB-KW"/>
</dbReference>
<gene>
    <name evidence="10" type="primary">rsgA</name>
    <name evidence="13" type="ORF">AS033_13670</name>
</gene>
<organism evidence="13 14">
    <name type="scientific">Exiguobacterium indicum</name>
    <dbReference type="NCBI Taxonomy" id="296995"/>
    <lineage>
        <taxon>Bacteria</taxon>
        <taxon>Bacillati</taxon>
        <taxon>Bacillota</taxon>
        <taxon>Bacilli</taxon>
        <taxon>Bacillales</taxon>
        <taxon>Bacillales Family XII. Incertae Sedis</taxon>
        <taxon>Exiguobacterium</taxon>
    </lineage>
</organism>
<dbReference type="HAMAP" id="MF_01820">
    <property type="entry name" value="GTPase_RsgA"/>
    <property type="match status" value="1"/>
</dbReference>
<dbReference type="PROSITE" id="PS50936">
    <property type="entry name" value="ENGC_GTPASE"/>
    <property type="match status" value="1"/>
</dbReference>
<dbReference type="InterPro" id="IPR027417">
    <property type="entry name" value="P-loop_NTPase"/>
</dbReference>
<feature type="binding site" evidence="10">
    <location>
        <position position="278"/>
    </location>
    <ligand>
        <name>Zn(2+)</name>
        <dbReference type="ChEBI" id="CHEBI:29105"/>
    </ligand>
</feature>
<accession>A0A0V8GDB9</accession>
<feature type="domain" description="CP-type G" evidence="12">
    <location>
        <begin position="92"/>
        <end position="250"/>
    </location>
</feature>
<feature type="binding site" evidence="10">
    <location>
        <position position="273"/>
    </location>
    <ligand>
        <name>Zn(2+)</name>
        <dbReference type="ChEBI" id="CHEBI:29105"/>
    </ligand>
</feature>
<evidence type="ECO:0000256" key="10">
    <source>
        <dbReference type="HAMAP-Rule" id="MF_01820"/>
    </source>
</evidence>
<feature type="binding site" evidence="10">
    <location>
        <position position="286"/>
    </location>
    <ligand>
        <name>Zn(2+)</name>
        <dbReference type="ChEBI" id="CHEBI:29105"/>
    </ligand>
</feature>
<dbReference type="InterPro" id="IPR030378">
    <property type="entry name" value="G_CP_dom"/>
</dbReference>